<reference evidence="3 4" key="1">
    <citation type="submission" date="2013-09" db="EMBL/GenBank/DDBJ databases">
        <title>Complete genome sequence of Corynebacterium doosanense CAU 212(T) (=DSM 45436(T)), isolated from activated sludge.</title>
        <authorList>
            <person name="Schaffert L."/>
            <person name="Albersmeier A."/>
            <person name="Kalinowski J."/>
            <person name="Ruckert C."/>
        </authorList>
    </citation>
    <scope>NUCLEOTIDE SEQUENCE [LARGE SCALE GENOMIC DNA]</scope>
    <source>
        <strain evidence="3 4">CAU 212</strain>
    </source>
</reference>
<dbReference type="GO" id="GO:0004252">
    <property type="term" value="F:serine-type endopeptidase activity"/>
    <property type="evidence" value="ECO:0007669"/>
    <property type="project" value="InterPro"/>
</dbReference>
<dbReference type="SUPFAM" id="SSF50156">
    <property type="entry name" value="PDZ domain-like"/>
    <property type="match status" value="1"/>
</dbReference>
<dbReference type="Gene3D" id="2.30.42.10">
    <property type="match status" value="1"/>
</dbReference>
<dbReference type="HOGENOM" id="CLU_042037_1_0_11"/>
<dbReference type="Pfam" id="PF13180">
    <property type="entry name" value="PDZ_2"/>
    <property type="match status" value="1"/>
</dbReference>
<name>A0A097IED5_9CORY</name>
<dbReference type="GO" id="GO:0006508">
    <property type="term" value="P:proteolysis"/>
    <property type="evidence" value="ECO:0007669"/>
    <property type="project" value="InterPro"/>
</dbReference>
<sequence length="379" mass="39715">MKLPPEPSAQSDPSEHEVGRAHDDGDRAAPRRLDTALWGAVPVVVLASLMVMDHVPFTDISLAVPYAAEGPGPMFDTLGEVEGEQVVSIDGADTDETAGELNMTTVSVRTNMSLAQAAARWVGTDDDLVPIEQVFPPNVSEEDVQKSNEAAFLMSESAATVAAMHYLGAEVKVVVAEVLEGSPAQGPLQADDVITHVDGREVDQPGQVQDLVRAKKPGEEVALTVDRGGHEEHVTVTLAESDEDPHVPQVGILMTSAPVEDIKVNYNLQDVGGPSAGMMFSLAVIDKLSPGELNGGRVVAGTGTIAESGEVGPIGGIVHKVEAAEENGVELFLAPSSNCAEAMSRDRGDLVVASVDTLEDAVTAMEDFTAGRDVKTCQP</sequence>
<dbReference type="SMART" id="SM00228">
    <property type="entry name" value="PDZ"/>
    <property type="match status" value="1"/>
</dbReference>
<dbReference type="InterPro" id="IPR036034">
    <property type="entry name" value="PDZ_sf"/>
</dbReference>
<dbReference type="InterPro" id="IPR020568">
    <property type="entry name" value="Ribosomal_Su5_D2-typ_SF"/>
</dbReference>
<feature type="region of interest" description="Disordered" evidence="1">
    <location>
        <begin position="1"/>
        <end position="27"/>
    </location>
</feature>
<dbReference type="RefSeq" id="WP_018021100.1">
    <property type="nucleotide sequence ID" value="NZ_AQUX01000002.1"/>
</dbReference>
<dbReference type="GO" id="GO:0030163">
    <property type="term" value="P:protein catabolic process"/>
    <property type="evidence" value="ECO:0007669"/>
    <property type="project" value="InterPro"/>
</dbReference>
<dbReference type="InterPro" id="IPR014721">
    <property type="entry name" value="Ribsml_uS5_D2-typ_fold_subgr"/>
</dbReference>
<dbReference type="PROSITE" id="PS50106">
    <property type="entry name" value="PDZ"/>
    <property type="match status" value="1"/>
</dbReference>
<dbReference type="Gene3D" id="3.30.230.10">
    <property type="match status" value="1"/>
</dbReference>
<dbReference type="InterPro" id="IPR001478">
    <property type="entry name" value="PDZ"/>
</dbReference>
<feature type="domain" description="PDZ" evidence="2">
    <location>
        <begin position="150"/>
        <end position="229"/>
    </location>
</feature>
<gene>
    <name evidence="3" type="ORF">CDOO_03805</name>
</gene>
<dbReference type="GO" id="GO:0004176">
    <property type="term" value="F:ATP-dependent peptidase activity"/>
    <property type="evidence" value="ECO:0007669"/>
    <property type="project" value="InterPro"/>
</dbReference>
<dbReference type="EMBL" id="CP006764">
    <property type="protein sequence ID" value="AIT60475.1"/>
    <property type="molecule type" value="Genomic_DNA"/>
</dbReference>
<accession>A0A097IED5</accession>
<proteinExistence type="predicted"/>
<dbReference type="Pfam" id="PF05362">
    <property type="entry name" value="Lon_C"/>
    <property type="match status" value="1"/>
</dbReference>
<dbReference type="eggNOG" id="COG3480">
    <property type="taxonomic scope" value="Bacteria"/>
</dbReference>
<dbReference type="STRING" id="558173.CDOO_03805"/>
<dbReference type="SUPFAM" id="SSF54211">
    <property type="entry name" value="Ribosomal protein S5 domain 2-like"/>
    <property type="match status" value="1"/>
</dbReference>
<feature type="compositionally biased region" description="Basic and acidic residues" evidence="1">
    <location>
        <begin position="13"/>
        <end position="27"/>
    </location>
</feature>
<evidence type="ECO:0000313" key="3">
    <source>
        <dbReference type="EMBL" id="AIT60475.1"/>
    </source>
</evidence>
<evidence type="ECO:0000313" key="4">
    <source>
        <dbReference type="Proteomes" id="UP000029914"/>
    </source>
</evidence>
<organism evidence="3 4">
    <name type="scientific">Corynebacterium doosanense CAU 212 = DSM 45436</name>
    <dbReference type="NCBI Taxonomy" id="558173"/>
    <lineage>
        <taxon>Bacteria</taxon>
        <taxon>Bacillati</taxon>
        <taxon>Actinomycetota</taxon>
        <taxon>Actinomycetes</taxon>
        <taxon>Mycobacteriales</taxon>
        <taxon>Corynebacteriaceae</taxon>
        <taxon>Corynebacterium</taxon>
    </lineage>
</organism>
<dbReference type="InterPro" id="IPR027065">
    <property type="entry name" value="Lon_Prtase"/>
</dbReference>
<dbReference type="PANTHER" id="PTHR10046">
    <property type="entry name" value="ATP DEPENDENT LON PROTEASE FAMILY MEMBER"/>
    <property type="match status" value="1"/>
</dbReference>
<dbReference type="GO" id="GO:0005524">
    <property type="term" value="F:ATP binding"/>
    <property type="evidence" value="ECO:0007669"/>
    <property type="project" value="InterPro"/>
</dbReference>
<evidence type="ECO:0000256" key="1">
    <source>
        <dbReference type="SAM" id="MobiDB-lite"/>
    </source>
</evidence>
<protein>
    <submittedName>
        <fullName evidence="3">Signal protein PDZ</fullName>
    </submittedName>
</protein>
<keyword evidence="4" id="KW-1185">Reference proteome</keyword>
<dbReference type="InterPro" id="IPR008269">
    <property type="entry name" value="Lon_proteolytic"/>
</dbReference>
<evidence type="ECO:0000259" key="2">
    <source>
        <dbReference type="PROSITE" id="PS50106"/>
    </source>
</evidence>
<dbReference type="KEGG" id="cdo:CDOO_03805"/>
<dbReference type="Proteomes" id="UP000029914">
    <property type="component" value="Chromosome"/>
</dbReference>
<dbReference type="AlphaFoldDB" id="A0A097IED5"/>